<feature type="region of interest" description="Disordered" evidence="15">
    <location>
        <begin position="1289"/>
        <end position="1330"/>
    </location>
</feature>
<sequence>MPPSQPPARPFTHLHVASGWSLQHGTDTPAVLVERAAADGQRALALTDRDGLRGAVKHVVACAQEGVVPVLGMDLAVEPGDLGVRNSHDHGGGRGRTPVRGGAAVDARLPRVVVLAHGSSTSLTAAAGWTPDPGDPPLPAGAGWARLCRLSTAAHARGEAPGSLSAVGGRRGAPVTTLEEIAEHAVDPASGAPALTVLLGPDSEVGRALLARRPDRARALLARWYSALPLGCLAVEVVCHLGAEGTAASLGHAARTLALAREAGVPAVLTNAVRHAAPEGAATADVLDAARRLVPLSSRHLDRATGHGWLKPAQAMRDLAERVATAAGAPRAREAGGAAQLLADTERLAARCHLDPRADLGIGEVHLPEPHLVAGPAVRTVEDAAAVLRVRCEAAVHTRYPGASLAQLQRVRQRMDEELGVIGALGFPTYFLTVAEVCDLTRRLGVRVAARGSGAGSLVNHLLGISGVDPIAHGLLMERFLTTARAELPDIDVDVESARRTEVYDAVLARFGADRVAAVAMTDTYRVRHAVRDVGAALGMPPGEVDAIAKAFPHLRARDVRHALRDLPELRASGLADPRLDLLYDLVESLDGLPRHTALHPCGVLLSDASLLDRTPVQPSATSFPMSSFDKDDVEVMGLLKLDVLGIRMQSAFAHATAEVERTTGERIDLDALPLDDEDAFRLVRSTRTLGCFQIESPGQRELVGKFAPQDFADLVIDISLFRPGPVKSDMVTPFLMARQGWRAPDHLHPRLRTALEQTCGVVVFHEQVLEIVAETAGVSLTQADEVRRALGTRDGQAEVETWWRPRALAAGFAPADVQRIWEVLAAFASFGFCKAHAAAFALPTYQSAWFKAHWPAHFLAGVLTHDPGMYPKRLILDDARTMGVAVLPLDVNASTGEYRVEPVAPWDQPPPAVLQQFPAGPGRDDDERPRQAPVQPPRWGEREASERYGPFASRYRLDAAVPDGRDWGIRLSLAEVKGISDAEVARIVAGQPYHSLADLWNRARPSRPVLERLVLTGALDSVYGLGLTAPVRRRGVVTRRDLLLQVADLDRHTRALDRGAARARPSSSSRSPRPSPRDDQGPPQAGGAPSPARGEDVQLALDLGDAPGDVEPSGLPEMTPAEQVRTELEVLGLDASHHVVSAYGPMLDALGVVRSSALREQQSRSELLVAGVKVATQTPPIRSGRRVVFLTLDDSTGPVDATFFEDAQGPYASTVFGSWLLVVRGELRRTGPRGVSLRATGAWAMPALWRVWSEHGVDGVRRVMAGQPAAGYGSAAVAGAAASRSSRPVVAPSRVIGQGRDDGAVPGLDAGRSGPGQRDERYAGAGAREAAAQEEAALLAAQEAAAASGLPVGDRPGAGRTADDAARRAGGMVPRKREVPPGASPRRVFVHASGFLLSPYADVAPPGSDTRNTRVSAAGAARGDGAGAPERSADDALEDLLETERGAPRKLWHSSSGSAGW</sequence>
<evidence type="ECO:0000256" key="7">
    <source>
        <dbReference type="ARBA" id="ARBA00022490"/>
    </source>
</evidence>
<evidence type="ECO:0000313" key="17">
    <source>
        <dbReference type="EMBL" id="TXR55738.1"/>
    </source>
</evidence>
<keyword evidence="13" id="KW-0234">DNA repair</keyword>
<gene>
    <name evidence="17" type="ORF">FMM08_12975</name>
</gene>
<dbReference type="CDD" id="cd07431">
    <property type="entry name" value="PHP_PolIIIA"/>
    <property type="match status" value="1"/>
</dbReference>
<dbReference type="PANTHER" id="PTHR32294">
    <property type="entry name" value="DNA POLYMERASE III SUBUNIT ALPHA"/>
    <property type="match status" value="1"/>
</dbReference>
<reference evidence="17 18" key="1">
    <citation type="submission" date="2019-07" db="EMBL/GenBank/DDBJ databases">
        <title>Quadrisphaera sp. strain DD2A genome sequencing and assembly.</title>
        <authorList>
            <person name="Kim I."/>
        </authorList>
    </citation>
    <scope>NUCLEOTIDE SEQUENCE [LARGE SCALE GENOMIC DNA]</scope>
    <source>
        <strain evidence="17 18">DD2A</strain>
    </source>
</reference>
<proteinExistence type="inferred from homology"/>
<feature type="compositionally biased region" description="Low complexity" evidence="15">
    <location>
        <begin position="1348"/>
        <end position="1361"/>
    </location>
</feature>
<comment type="caution">
    <text evidence="17">The sequence shown here is derived from an EMBL/GenBank/DDBJ whole genome shotgun (WGS) entry which is preliminary data.</text>
</comment>
<evidence type="ECO:0000256" key="9">
    <source>
        <dbReference type="ARBA" id="ARBA00022695"/>
    </source>
</evidence>
<dbReference type="Pfam" id="PF02811">
    <property type="entry name" value="PHP"/>
    <property type="match status" value="1"/>
</dbReference>
<organism evidence="17 18">
    <name type="scientific">Quadrisphaera setariae</name>
    <dbReference type="NCBI Taxonomy" id="2593304"/>
    <lineage>
        <taxon>Bacteria</taxon>
        <taxon>Bacillati</taxon>
        <taxon>Actinomycetota</taxon>
        <taxon>Actinomycetes</taxon>
        <taxon>Kineosporiales</taxon>
        <taxon>Kineosporiaceae</taxon>
        <taxon>Quadrisphaera</taxon>
    </lineage>
</organism>
<feature type="compositionally biased region" description="Low complexity" evidence="15">
    <location>
        <begin position="1063"/>
        <end position="1073"/>
    </location>
</feature>
<dbReference type="GO" id="GO:0003887">
    <property type="term" value="F:DNA-directed DNA polymerase activity"/>
    <property type="evidence" value="ECO:0007669"/>
    <property type="project" value="UniProtKB-KW"/>
</dbReference>
<dbReference type="Pfam" id="PF14579">
    <property type="entry name" value="HHH_6"/>
    <property type="match status" value="1"/>
</dbReference>
<keyword evidence="8" id="KW-0808">Transferase</keyword>
<dbReference type="Gene3D" id="3.20.20.140">
    <property type="entry name" value="Metal-dependent hydrolases"/>
    <property type="match status" value="1"/>
</dbReference>
<comment type="subcellular location">
    <subcellularLocation>
        <location evidence="1">Cytoplasm</location>
    </subcellularLocation>
</comment>
<evidence type="ECO:0000259" key="16">
    <source>
        <dbReference type="SMART" id="SM00481"/>
    </source>
</evidence>
<dbReference type="InterPro" id="IPR040982">
    <property type="entry name" value="DNA_pol3_finger"/>
</dbReference>
<protein>
    <recommendedName>
        <fullName evidence="6">DNA polymerase III subunit alpha</fullName>
        <ecNumber evidence="4">2.7.7.7</ecNumber>
    </recommendedName>
    <alternativeName>
        <fullName evidence="5">Error-prone DNA polymerase</fullName>
    </alternativeName>
</protein>
<dbReference type="CDD" id="cd04485">
    <property type="entry name" value="DnaE_OBF"/>
    <property type="match status" value="1"/>
</dbReference>
<dbReference type="InterPro" id="IPR011708">
    <property type="entry name" value="DNA_pol3_alpha_NTPase_dom"/>
</dbReference>
<dbReference type="Pfam" id="PF17657">
    <property type="entry name" value="DNA_pol3_finger"/>
    <property type="match status" value="1"/>
</dbReference>
<dbReference type="GO" id="GO:0006281">
    <property type="term" value="P:DNA repair"/>
    <property type="evidence" value="ECO:0007669"/>
    <property type="project" value="UniProtKB-KW"/>
</dbReference>
<keyword evidence="7" id="KW-0963">Cytoplasm</keyword>
<dbReference type="Pfam" id="PF07733">
    <property type="entry name" value="DNA_pol3_alpha"/>
    <property type="match status" value="1"/>
</dbReference>
<feature type="compositionally biased region" description="Low complexity" evidence="15">
    <location>
        <begin position="1082"/>
        <end position="1093"/>
    </location>
</feature>
<keyword evidence="10" id="KW-0235">DNA replication</keyword>
<comment type="catalytic activity">
    <reaction evidence="14">
        <text>DNA(n) + a 2'-deoxyribonucleoside 5'-triphosphate = DNA(n+1) + diphosphate</text>
        <dbReference type="Rhea" id="RHEA:22508"/>
        <dbReference type="Rhea" id="RHEA-COMP:17339"/>
        <dbReference type="Rhea" id="RHEA-COMP:17340"/>
        <dbReference type="ChEBI" id="CHEBI:33019"/>
        <dbReference type="ChEBI" id="CHEBI:61560"/>
        <dbReference type="ChEBI" id="CHEBI:173112"/>
        <dbReference type="EC" id="2.7.7.7"/>
    </reaction>
</comment>
<accession>A0A5C8ZEY4</accession>
<evidence type="ECO:0000256" key="15">
    <source>
        <dbReference type="SAM" id="MobiDB-lite"/>
    </source>
</evidence>
<dbReference type="InterPro" id="IPR041931">
    <property type="entry name" value="DNA_pol3_alpha_thumb_dom"/>
</dbReference>
<evidence type="ECO:0000256" key="14">
    <source>
        <dbReference type="ARBA" id="ARBA00049244"/>
    </source>
</evidence>
<keyword evidence="18" id="KW-1185">Reference proteome</keyword>
<dbReference type="RefSeq" id="WP_147926794.1">
    <property type="nucleotide sequence ID" value="NZ_VKAC01000007.1"/>
</dbReference>
<dbReference type="InterPro" id="IPR004365">
    <property type="entry name" value="NA-bd_OB_tRNA"/>
</dbReference>
<dbReference type="SMART" id="SM00481">
    <property type="entry name" value="POLIIIAc"/>
    <property type="match status" value="1"/>
</dbReference>
<dbReference type="Proteomes" id="UP000321234">
    <property type="component" value="Unassembled WGS sequence"/>
</dbReference>
<evidence type="ECO:0000256" key="8">
    <source>
        <dbReference type="ARBA" id="ARBA00022679"/>
    </source>
</evidence>
<dbReference type="GO" id="GO:0003676">
    <property type="term" value="F:nucleic acid binding"/>
    <property type="evidence" value="ECO:0007669"/>
    <property type="project" value="InterPro"/>
</dbReference>
<feature type="region of interest" description="Disordered" evidence="15">
    <location>
        <begin position="906"/>
        <end position="944"/>
    </location>
</feature>
<feature type="region of interest" description="Disordered" evidence="15">
    <location>
        <begin position="1348"/>
        <end position="1386"/>
    </location>
</feature>
<dbReference type="GO" id="GO:0008408">
    <property type="term" value="F:3'-5' exonuclease activity"/>
    <property type="evidence" value="ECO:0007669"/>
    <property type="project" value="InterPro"/>
</dbReference>
<feature type="region of interest" description="Disordered" evidence="15">
    <location>
        <begin position="1400"/>
        <end position="1436"/>
    </location>
</feature>
<dbReference type="OrthoDB" id="9803237at2"/>
<dbReference type="Pfam" id="PF01336">
    <property type="entry name" value="tRNA_anti-codon"/>
    <property type="match status" value="1"/>
</dbReference>
<evidence type="ECO:0000256" key="4">
    <source>
        <dbReference type="ARBA" id="ARBA00012417"/>
    </source>
</evidence>
<dbReference type="EMBL" id="VKAC01000007">
    <property type="protein sequence ID" value="TXR55738.1"/>
    <property type="molecule type" value="Genomic_DNA"/>
</dbReference>
<dbReference type="EC" id="2.7.7.7" evidence="4"/>
<feature type="region of interest" description="Disordered" evidence="15">
    <location>
        <begin position="1056"/>
        <end position="1096"/>
    </location>
</feature>
<feature type="domain" description="Polymerase/histidinol phosphatase N-terminal" evidence="16">
    <location>
        <begin position="12"/>
        <end position="79"/>
    </location>
</feature>
<name>A0A5C8ZEY4_9ACTN</name>
<evidence type="ECO:0000256" key="6">
    <source>
        <dbReference type="ARBA" id="ARBA00019114"/>
    </source>
</evidence>
<dbReference type="GO" id="GO:0006260">
    <property type="term" value="P:DNA replication"/>
    <property type="evidence" value="ECO:0007669"/>
    <property type="project" value="UniProtKB-KW"/>
</dbReference>
<keyword evidence="12" id="KW-0239">DNA-directed DNA polymerase</keyword>
<dbReference type="InterPro" id="IPR004805">
    <property type="entry name" value="DnaE2/DnaE/PolC"/>
</dbReference>
<dbReference type="PANTHER" id="PTHR32294:SF4">
    <property type="entry name" value="ERROR-PRONE DNA POLYMERASE"/>
    <property type="match status" value="1"/>
</dbReference>
<evidence type="ECO:0000256" key="11">
    <source>
        <dbReference type="ARBA" id="ARBA00022763"/>
    </source>
</evidence>
<evidence type="ECO:0000256" key="12">
    <source>
        <dbReference type="ARBA" id="ARBA00022932"/>
    </source>
</evidence>
<dbReference type="InterPro" id="IPR004013">
    <property type="entry name" value="PHP_dom"/>
</dbReference>
<evidence type="ECO:0000256" key="2">
    <source>
        <dbReference type="ARBA" id="ARBA00007391"/>
    </source>
</evidence>
<evidence type="ECO:0000313" key="18">
    <source>
        <dbReference type="Proteomes" id="UP000321234"/>
    </source>
</evidence>
<keyword evidence="11" id="KW-0227">DNA damage</keyword>
<dbReference type="Gene3D" id="1.10.10.1600">
    <property type="entry name" value="Bacterial DNA polymerase III alpha subunit, thumb domain"/>
    <property type="match status" value="1"/>
</dbReference>
<evidence type="ECO:0000256" key="13">
    <source>
        <dbReference type="ARBA" id="ARBA00023204"/>
    </source>
</evidence>
<evidence type="ECO:0000256" key="10">
    <source>
        <dbReference type="ARBA" id="ARBA00022705"/>
    </source>
</evidence>
<keyword evidence="9" id="KW-0548">Nucleotidyltransferase</keyword>
<evidence type="ECO:0000256" key="3">
    <source>
        <dbReference type="ARBA" id="ARBA00009496"/>
    </source>
</evidence>
<comment type="similarity">
    <text evidence="3">Belongs to the DNA polymerase type-C family. DnaE subfamily.</text>
</comment>
<dbReference type="InterPro" id="IPR003141">
    <property type="entry name" value="Pol/His_phosphatase_N"/>
</dbReference>
<dbReference type="GO" id="GO:0005737">
    <property type="term" value="C:cytoplasm"/>
    <property type="evidence" value="ECO:0007669"/>
    <property type="project" value="UniProtKB-SubCell"/>
</dbReference>
<evidence type="ECO:0000256" key="1">
    <source>
        <dbReference type="ARBA" id="ARBA00004496"/>
    </source>
</evidence>
<dbReference type="InterPro" id="IPR029460">
    <property type="entry name" value="DNAPol_HHH"/>
</dbReference>
<comment type="similarity">
    <text evidence="2">Belongs to the DNA polymerase type-C family. DnaE2 subfamily.</text>
</comment>
<evidence type="ECO:0000256" key="5">
    <source>
        <dbReference type="ARBA" id="ARBA00017273"/>
    </source>
</evidence>